<dbReference type="Proteomes" id="UP000297998">
    <property type="component" value="Unassembled WGS sequence"/>
</dbReference>
<name>A0A4Z1BKZ9_9FLAO</name>
<evidence type="ECO:0000256" key="1">
    <source>
        <dbReference type="SAM" id="SignalP"/>
    </source>
</evidence>
<dbReference type="AlphaFoldDB" id="A0A4Z1BKZ9"/>
<dbReference type="RefSeq" id="WP_135837064.1">
    <property type="nucleotide sequence ID" value="NZ_SRPE01000022.1"/>
</dbReference>
<comment type="caution">
    <text evidence="2">The sequence shown here is derived from an EMBL/GenBank/DDBJ whole genome shotgun (WGS) entry which is preliminary data.</text>
</comment>
<accession>A0A4Z1BKZ9</accession>
<organism evidence="2 3">
    <name type="scientific">Empedobacter tilapiae</name>
    <dbReference type="NCBI Taxonomy" id="2491114"/>
    <lineage>
        <taxon>Bacteria</taxon>
        <taxon>Pseudomonadati</taxon>
        <taxon>Bacteroidota</taxon>
        <taxon>Flavobacteriia</taxon>
        <taxon>Flavobacteriales</taxon>
        <taxon>Weeksellaceae</taxon>
        <taxon>Empedobacter</taxon>
    </lineage>
</organism>
<evidence type="ECO:0000313" key="3">
    <source>
        <dbReference type="Proteomes" id="UP000297998"/>
    </source>
</evidence>
<feature type="signal peptide" evidence="1">
    <location>
        <begin position="1"/>
        <end position="19"/>
    </location>
</feature>
<proteinExistence type="predicted"/>
<dbReference type="OrthoDB" id="1252924at2"/>
<evidence type="ECO:0000313" key="2">
    <source>
        <dbReference type="EMBL" id="TGN21431.1"/>
    </source>
</evidence>
<protein>
    <submittedName>
        <fullName evidence="2">Uncharacterized protein</fullName>
    </submittedName>
</protein>
<keyword evidence="1" id="KW-0732">Signal</keyword>
<sequence>MKKHLIILMSLFSTASLFSQVGVNTENPQGVFHVDGGKDNPSIGTPSIVQQANDFVITSSGNVGIGITNPTKKLEIVSTISPVFRLNDGSQQPGYYMVSDINGNGSWKSLTTSIVGTFPTTGYNGSVATSSSNQAYTGISLTLPPGRWLVLTNIMLKADTSPNGGNGAWVRLQWSRSQGSSSSSGIIGSLNSGIFVAPYGKVSGSTLINNSSSSDVTFYLNLSGTDLFGGYSGNWDDLGAKKWGENSIIAYPAN</sequence>
<dbReference type="EMBL" id="SRPE01000022">
    <property type="protein sequence ID" value="TGN21431.1"/>
    <property type="molecule type" value="Genomic_DNA"/>
</dbReference>
<reference evidence="2 3" key="1">
    <citation type="submission" date="2019-03" db="EMBL/GenBank/DDBJ databases">
        <title>Empedobacter tilapiae sp. nov., isolated from an intestine of Nile tilapia Oreochromis niloticus.</title>
        <authorList>
            <person name="Kim Y.-O."/>
            <person name="Yoon J.-H."/>
        </authorList>
    </citation>
    <scope>NUCLEOTIDE SEQUENCE [LARGE SCALE GENOMIC DNA]</scope>
    <source>
        <strain evidence="2 3">MRS2</strain>
    </source>
</reference>
<feature type="chain" id="PRO_5021505658" evidence="1">
    <location>
        <begin position="20"/>
        <end position="254"/>
    </location>
</feature>
<keyword evidence="3" id="KW-1185">Reference proteome</keyword>
<gene>
    <name evidence="2" type="ORF">E4J94_17470</name>
</gene>